<feature type="transmembrane region" description="Helical" evidence="2">
    <location>
        <begin position="9"/>
        <end position="28"/>
    </location>
</feature>
<sequence>MSLNPNSKVIIPLGLIISFVIGLIYFLFDFTKLSPQQQPSNTSVNSPITSNINPAIQNIQNNNFKELADLNRDNRASQIEAENRDLKIVNSSLLKYKNDLEAKVTSLEAGEQQAKNENAYLKQQVTKLDNFIRSCETAQKEIQVLQKTNDKYFAEIQKVGGYMTYAPNAEQKNDFRIAIANNLKLIEGYQSQCKIN</sequence>
<dbReference type="EMBL" id="JAGFOT010000015">
    <property type="protein sequence ID" value="MBO3659105.1"/>
    <property type="molecule type" value="Genomic_DNA"/>
</dbReference>
<evidence type="ECO:0000256" key="1">
    <source>
        <dbReference type="SAM" id="Coils"/>
    </source>
</evidence>
<organism evidence="3 4">
    <name type="scientific">Acinetobacter haemolyticus</name>
    <dbReference type="NCBI Taxonomy" id="29430"/>
    <lineage>
        <taxon>Bacteria</taxon>
        <taxon>Pseudomonadati</taxon>
        <taxon>Pseudomonadota</taxon>
        <taxon>Gammaproteobacteria</taxon>
        <taxon>Moraxellales</taxon>
        <taxon>Moraxellaceae</taxon>
        <taxon>Acinetobacter</taxon>
    </lineage>
</organism>
<dbReference type="AlphaFoldDB" id="A0AAW4J7P4"/>
<evidence type="ECO:0008006" key="5">
    <source>
        <dbReference type="Google" id="ProtNLM"/>
    </source>
</evidence>
<reference evidence="3" key="1">
    <citation type="submission" date="2021-03" db="EMBL/GenBank/DDBJ databases">
        <title>Acinetobacter spp. whole-genome sequenced from Terengganu.</title>
        <authorList>
            <person name="Mohd Rani F."/>
        </authorList>
    </citation>
    <scope>NUCLEOTIDE SEQUENCE</scope>
    <source>
        <strain evidence="3">AC1502</strain>
    </source>
</reference>
<feature type="coiled-coil region" evidence="1">
    <location>
        <begin position="97"/>
        <end position="155"/>
    </location>
</feature>
<protein>
    <recommendedName>
        <fullName evidence="5">OmpH family outer membrane protein</fullName>
    </recommendedName>
</protein>
<comment type="caution">
    <text evidence="3">The sequence shown here is derived from an EMBL/GenBank/DDBJ whole genome shotgun (WGS) entry which is preliminary data.</text>
</comment>
<gene>
    <name evidence="3" type="ORF">J5N55_13575</name>
</gene>
<evidence type="ECO:0000313" key="4">
    <source>
        <dbReference type="Proteomes" id="UP000670925"/>
    </source>
</evidence>
<name>A0AAW4J7P4_ACIHA</name>
<accession>A0AAW4J7P4</accession>
<keyword evidence="2" id="KW-1133">Transmembrane helix</keyword>
<keyword evidence="1" id="KW-0175">Coiled coil</keyword>
<dbReference type="RefSeq" id="WP_208464663.1">
    <property type="nucleotide sequence ID" value="NZ_JAGFOT010000015.1"/>
</dbReference>
<keyword evidence="2" id="KW-0812">Transmembrane</keyword>
<dbReference type="Proteomes" id="UP000670925">
    <property type="component" value="Unassembled WGS sequence"/>
</dbReference>
<evidence type="ECO:0000313" key="3">
    <source>
        <dbReference type="EMBL" id="MBO3659105.1"/>
    </source>
</evidence>
<proteinExistence type="predicted"/>
<keyword evidence="2" id="KW-0472">Membrane</keyword>
<evidence type="ECO:0000256" key="2">
    <source>
        <dbReference type="SAM" id="Phobius"/>
    </source>
</evidence>